<accession>A0A1I3M9F4</accession>
<keyword evidence="1" id="KW-0728">SH3 domain</keyword>
<evidence type="ECO:0000313" key="3">
    <source>
        <dbReference type="EMBL" id="SFI93684.1"/>
    </source>
</evidence>
<sequence length="113" mass="12662">MKRARVVAAYAAAYPDPIRLRAGEAMVLTGAEDLWDGWRWLWARAPDGREGWVPDDLPRPGPVAARDYDARELSCEAGEVLPVEELRHGWARLRRGEATGWVPLRCLEAADPD</sequence>
<proteinExistence type="predicted"/>
<dbReference type="Pfam" id="PF07653">
    <property type="entry name" value="SH3_2"/>
    <property type="match status" value="1"/>
</dbReference>
<dbReference type="AlphaFoldDB" id="A0A1I3M9F4"/>
<organism evidence="3 4">
    <name type="scientific">Albimonas pacifica</name>
    <dbReference type="NCBI Taxonomy" id="1114924"/>
    <lineage>
        <taxon>Bacteria</taxon>
        <taxon>Pseudomonadati</taxon>
        <taxon>Pseudomonadota</taxon>
        <taxon>Alphaproteobacteria</taxon>
        <taxon>Rhodobacterales</taxon>
        <taxon>Paracoccaceae</taxon>
        <taxon>Albimonas</taxon>
    </lineage>
</organism>
<dbReference type="OrthoDB" id="1030757at2"/>
<dbReference type="SUPFAM" id="SSF50044">
    <property type="entry name" value="SH3-domain"/>
    <property type="match status" value="2"/>
</dbReference>
<dbReference type="InterPro" id="IPR001452">
    <property type="entry name" value="SH3_domain"/>
</dbReference>
<evidence type="ECO:0000313" key="4">
    <source>
        <dbReference type="Proteomes" id="UP000199377"/>
    </source>
</evidence>
<dbReference type="InterPro" id="IPR036028">
    <property type="entry name" value="SH3-like_dom_sf"/>
</dbReference>
<dbReference type="Gene3D" id="2.30.30.40">
    <property type="entry name" value="SH3 Domains"/>
    <property type="match status" value="1"/>
</dbReference>
<dbReference type="RefSeq" id="WP_092863806.1">
    <property type="nucleotide sequence ID" value="NZ_FOQH01000011.1"/>
</dbReference>
<dbReference type="STRING" id="1114924.SAMN05216258_1119"/>
<reference evidence="3 4" key="1">
    <citation type="submission" date="2016-10" db="EMBL/GenBank/DDBJ databases">
        <authorList>
            <person name="de Groot N.N."/>
        </authorList>
    </citation>
    <scope>NUCLEOTIDE SEQUENCE [LARGE SCALE GENOMIC DNA]</scope>
    <source>
        <strain evidence="3 4">CGMCC 1.11030</strain>
    </source>
</reference>
<dbReference type="EMBL" id="FOQH01000011">
    <property type="protein sequence ID" value="SFI93684.1"/>
    <property type="molecule type" value="Genomic_DNA"/>
</dbReference>
<name>A0A1I3M9F4_9RHOB</name>
<keyword evidence="4" id="KW-1185">Reference proteome</keyword>
<dbReference type="Proteomes" id="UP000199377">
    <property type="component" value="Unassembled WGS sequence"/>
</dbReference>
<feature type="domain" description="SH3" evidence="2">
    <location>
        <begin position="4"/>
        <end position="56"/>
    </location>
</feature>
<evidence type="ECO:0000256" key="1">
    <source>
        <dbReference type="ARBA" id="ARBA00022443"/>
    </source>
</evidence>
<gene>
    <name evidence="3" type="ORF">SAMN05216258_1119</name>
</gene>
<protein>
    <submittedName>
        <fullName evidence="3">Variant SH3 domain-containing protein</fullName>
    </submittedName>
</protein>
<evidence type="ECO:0000259" key="2">
    <source>
        <dbReference type="Pfam" id="PF07653"/>
    </source>
</evidence>